<dbReference type="GO" id="GO:0003677">
    <property type="term" value="F:DNA binding"/>
    <property type="evidence" value="ECO:0007669"/>
    <property type="project" value="InterPro"/>
</dbReference>
<keyword evidence="4" id="KW-1185">Reference proteome</keyword>
<dbReference type="PROSITE" id="PS51737">
    <property type="entry name" value="RECOMBINASE_DNA_BIND"/>
    <property type="match status" value="1"/>
</dbReference>
<evidence type="ECO:0000259" key="1">
    <source>
        <dbReference type="PROSITE" id="PS51736"/>
    </source>
</evidence>
<organism evidence="3 4">
    <name type="scientific">Mycolicibacterium grossiae</name>
    <dbReference type="NCBI Taxonomy" id="1552759"/>
    <lineage>
        <taxon>Bacteria</taxon>
        <taxon>Bacillati</taxon>
        <taxon>Actinomycetota</taxon>
        <taxon>Actinomycetes</taxon>
        <taxon>Mycobacteriales</taxon>
        <taxon>Mycobacteriaceae</taxon>
        <taxon>Mycolicibacterium</taxon>
    </lineage>
</organism>
<comment type="caution">
    <text evidence="3">The sequence shown here is derived from an EMBL/GenBank/DDBJ whole genome shotgun (WGS) entry which is preliminary data.</text>
</comment>
<dbReference type="SMART" id="SM00857">
    <property type="entry name" value="Resolvase"/>
    <property type="match status" value="1"/>
</dbReference>
<dbReference type="PANTHER" id="PTHR30461:SF23">
    <property type="entry name" value="DNA RECOMBINASE-RELATED"/>
    <property type="match status" value="1"/>
</dbReference>
<accession>A0A1E8Q974</accession>
<dbReference type="Gene3D" id="3.90.1750.20">
    <property type="entry name" value="Putative Large Serine Recombinase, Chain B, Domain 2"/>
    <property type="match status" value="1"/>
</dbReference>
<dbReference type="EMBL" id="MCHX01000005">
    <property type="protein sequence ID" value="OFJ55173.1"/>
    <property type="molecule type" value="Genomic_DNA"/>
</dbReference>
<feature type="domain" description="Recombinase" evidence="2">
    <location>
        <begin position="97"/>
        <end position="214"/>
    </location>
</feature>
<proteinExistence type="predicted"/>
<feature type="domain" description="Resolvase/invertase-type recombinase catalytic" evidence="1">
    <location>
        <begin position="1"/>
        <end position="89"/>
    </location>
</feature>
<reference evidence="3 4" key="1">
    <citation type="submission" date="2016-09" db="EMBL/GenBank/DDBJ databases">
        <title>genome sequence of Mycobacterium sp. 739 SCH.</title>
        <authorList>
            <person name="Greninger A.L."/>
            <person name="Qin X."/>
            <person name="Jerome K."/>
            <person name="Vora S."/>
            <person name="Quinn K."/>
        </authorList>
    </citation>
    <scope>NUCLEOTIDE SEQUENCE [LARGE SCALE GENOMIC DNA]</scope>
    <source>
        <strain evidence="3 4">SCH</strain>
    </source>
</reference>
<evidence type="ECO:0000313" key="3">
    <source>
        <dbReference type="EMBL" id="OFJ55173.1"/>
    </source>
</evidence>
<dbReference type="GO" id="GO:0000150">
    <property type="term" value="F:DNA strand exchange activity"/>
    <property type="evidence" value="ECO:0007669"/>
    <property type="project" value="InterPro"/>
</dbReference>
<dbReference type="Pfam" id="PF07508">
    <property type="entry name" value="Recombinase"/>
    <property type="match status" value="1"/>
</dbReference>
<dbReference type="PANTHER" id="PTHR30461">
    <property type="entry name" value="DNA-INVERTASE FROM LAMBDOID PROPHAGE"/>
    <property type="match status" value="1"/>
</dbReference>
<name>A0A1E8Q974_9MYCO</name>
<dbReference type="PROSITE" id="PS51736">
    <property type="entry name" value="RECOMBINASES_3"/>
    <property type="match status" value="1"/>
</dbReference>
<dbReference type="InterPro" id="IPR050639">
    <property type="entry name" value="SSR_resolvase"/>
</dbReference>
<sequence>MMRRVDAGDFDVIVARHMDRLLRRLSEFESVLERCQKVGAAIVTAADGVDTSTDGGRLVARILSSVAQGEVERKGARQRSAAVQAAQQGRWVGGRRAFGYEQDGVTIRDSEADLIRVGFADVMAGESLGEIARRWTASGLPTSQGRETWSRGAVKDVLTNPRCAGLRRYRSVEDRAAIRQNPELGITGTAEWPAIVDEATWRAAVRILCDPGRYRPAKWGKGLLTGVAVCGECGAAVHRGGGYSREVPTYRCTSGKHFARKADPVDEYITMITIGRLTEPDAAALWSADLPDAADLMAQADILRRRRDDIALDYADGVMDRQQFRAANERVLTKLADVERQIAAAGTSSPLSIVAADDVAATWDTLSVAQRRGIVAALMTPVLHRPGRGARDFRPETVDIRWKGQNR</sequence>
<evidence type="ECO:0008006" key="5">
    <source>
        <dbReference type="Google" id="ProtNLM"/>
    </source>
</evidence>
<gene>
    <name evidence="3" type="ORF">BEL07_03080</name>
</gene>
<dbReference type="CDD" id="cd00338">
    <property type="entry name" value="Ser_Recombinase"/>
    <property type="match status" value="1"/>
</dbReference>
<dbReference type="Proteomes" id="UP000178953">
    <property type="component" value="Unassembled WGS sequence"/>
</dbReference>
<dbReference type="Pfam" id="PF00239">
    <property type="entry name" value="Resolvase"/>
    <property type="match status" value="1"/>
</dbReference>
<dbReference type="InterPro" id="IPR036162">
    <property type="entry name" value="Resolvase-like_N_sf"/>
</dbReference>
<protein>
    <recommendedName>
        <fullName evidence="5">Serine recombinase</fullName>
    </recommendedName>
</protein>
<dbReference type="SUPFAM" id="SSF53041">
    <property type="entry name" value="Resolvase-like"/>
    <property type="match status" value="1"/>
</dbReference>
<evidence type="ECO:0000313" key="4">
    <source>
        <dbReference type="Proteomes" id="UP000178953"/>
    </source>
</evidence>
<dbReference type="InterPro" id="IPR011109">
    <property type="entry name" value="DNA_bind_recombinase_dom"/>
</dbReference>
<dbReference type="InterPro" id="IPR006119">
    <property type="entry name" value="Resolv_N"/>
</dbReference>
<evidence type="ECO:0000259" key="2">
    <source>
        <dbReference type="PROSITE" id="PS51737"/>
    </source>
</evidence>
<dbReference type="Gene3D" id="3.40.50.1390">
    <property type="entry name" value="Resolvase, N-terminal catalytic domain"/>
    <property type="match status" value="1"/>
</dbReference>
<dbReference type="AlphaFoldDB" id="A0A1E8Q974"/>
<dbReference type="InterPro" id="IPR038109">
    <property type="entry name" value="DNA_bind_recomb_sf"/>
</dbReference>